<dbReference type="EMBL" id="JBIMZQ010000005">
    <property type="protein sequence ID" value="KAL3671319.1"/>
    <property type="molecule type" value="Genomic_DNA"/>
</dbReference>
<dbReference type="AlphaFoldDB" id="A0ABD3G084"/>
<keyword evidence="2" id="KW-1185">Reference proteome</keyword>
<evidence type="ECO:0008006" key="3">
    <source>
        <dbReference type="Google" id="ProtNLM"/>
    </source>
</evidence>
<protein>
    <recommendedName>
        <fullName evidence="3">RxLR effector protein</fullName>
    </recommendedName>
</protein>
<proteinExistence type="predicted"/>
<reference evidence="1 2" key="1">
    <citation type="submission" date="2024-09" db="EMBL/GenBank/DDBJ databases">
        <title>Genome sequencing and assembly of Phytophthora oleae, isolate VK10A, causative agent of rot of olive drupes.</title>
        <authorList>
            <person name="Conti Taguali S."/>
            <person name="Riolo M."/>
            <person name="La Spada F."/>
            <person name="Cacciola S.O."/>
            <person name="Dionisio G."/>
        </authorList>
    </citation>
    <scope>NUCLEOTIDE SEQUENCE [LARGE SCALE GENOMIC DNA]</scope>
    <source>
        <strain evidence="1 2">VK10A</strain>
    </source>
</reference>
<dbReference type="Proteomes" id="UP001632037">
    <property type="component" value="Unassembled WGS sequence"/>
</dbReference>
<comment type="caution">
    <text evidence="1">The sequence shown here is derived from an EMBL/GenBank/DDBJ whole genome shotgun (WGS) entry which is preliminary data.</text>
</comment>
<accession>A0ABD3G084</accession>
<gene>
    <name evidence="1" type="ORF">V7S43_003249</name>
</gene>
<name>A0ABD3G084_9STRA</name>
<evidence type="ECO:0000313" key="1">
    <source>
        <dbReference type="EMBL" id="KAL3671319.1"/>
    </source>
</evidence>
<organism evidence="1 2">
    <name type="scientific">Phytophthora oleae</name>
    <dbReference type="NCBI Taxonomy" id="2107226"/>
    <lineage>
        <taxon>Eukaryota</taxon>
        <taxon>Sar</taxon>
        <taxon>Stramenopiles</taxon>
        <taxon>Oomycota</taxon>
        <taxon>Peronosporomycetes</taxon>
        <taxon>Peronosporales</taxon>
        <taxon>Peronosporaceae</taxon>
        <taxon>Phytophthora</taxon>
    </lineage>
</organism>
<sequence length="111" mass="12032">MWASAKKTNEAIKVSDDEVRKVSDMFKTASGRATGAAKYTDDEVAKLSKTLAEAQKGAALTDNQVAKLVKIFTEEKRVSSLSNKHAAKLAMELAGVARRGKKSWNGLTFNN</sequence>
<evidence type="ECO:0000313" key="2">
    <source>
        <dbReference type="Proteomes" id="UP001632037"/>
    </source>
</evidence>